<evidence type="ECO:0000313" key="3">
    <source>
        <dbReference type="Proteomes" id="UP000005025"/>
    </source>
</evidence>
<keyword evidence="1" id="KW-0472">Membrane</keyword>
<dbReference type="HOGENOM" id="CLU_3081144_0_0_9"/>
<feature type="transmembrane region" description="Helical" evidence="1">
    <location>
        <begin position="28"/>
        <end position="45"/>
    </location>
</feature>
<evidence type="ECO:0000256" key="1">
    <source>
        <dbReference type="SAM" id="Phobius"/>
    </source>
</evidence>
<keyword evidence="1" id="KW-1133">Transmembrane helix</keyword>
<comment type="caution">
    <text evidence="2">The sequence shown here is derived from an EMBL/GenBank/DDBJ whole genome shotgun (WGS) entry which is preliminary data.</text>
</comment>
<sequence length="52" mass="5896">MFYKKTPPAINTANGVIIVIHNYSKSCSNLFLTIILLIFSVILLFDNKSHNQ</sequence>
<keyword evidence="1" id="KW-0812">Transmembrane</keyword>
<reference evidence="2 3" key="1">
    <citation type="submission" date="2011-09" db="EMBL/GenBank/DDBJ databases">
        <authorList>
            <person name="Weinstock G."/>
            <person name="Sodergren E."/>
            <person name="Clifton S."/>
            <person name="Fulton L."/>
            <person name="Fulton B."/>
            <person name="Courtney L."/>
            <person name="Fronick C."/>
            <person name="Harrison M."/>
            <person name="Strong C."/>
            <person name="Farmer C."/>
            <person name="Delahaunty K."/>
            <person name="Markovic C."/>
            <person name="Hall O."/>
            <person name="Minx P."/>
            <person name="Tomlinson C."/>
            <person name="Mitreva M."/>
            <person name="Hou S."/>
            <person name="Chen J."/>
            <person name="Wollam A."/>
            <person name="Pepin K.H."/>
            <person name="Johnson M."/>
            <person name="Bhonagiri V."/>
            <person name="Zhang X."/>
            <person name="Suruliraj S."/>
            <person name="Warren W."/>
            <person name="Chinwalla A."/>
            <person name="Mardis E.R."/>
            <person name="Wilson R.K."/>
        </authorList>
    </citation>
    <scope>NUCLEOTIDE SEQUENCE [LARGE SCALE GENOMIC DNA]</scope>
    <source>
        <strain evidence="2 3">F0435</strain>
    </source>
</reference>
<gene>
    <name evidence="2" type="ORF">HMPREF9104_00883</name>
</gene>
<dbReference type="Proteomes" id="UP000005025">
    <property type="component" value="Unassembled WGS sequence"/>
</dbReference>
<proteinExistence type="predicted"/>
<evidence type="ECO:0000313" key="2">
    <source>
        <dbReference type="EMBL" id="EHO52615.1"/>
    </source>
</evidence>
<protein>
    <submittedName>
        <fullName evidence="2">Uncharacterized protein</fullName>
    </submittedName>
</protein>
<organism evidence="2 3">
    <name type="scientific">Lentilactobacillus kisonensis F0435</name>
    <dbReference type="NCBI Taxonomy" id="797516"/>
    <lineage>
        <taxon>Bacteria</taxon>
        <taxon>Bacillati</taxon>
        <taxon>Bacillota</taxon>
        <taxon>Bacilli</taxon>
        <taxon>Lactobacillales</taxon>
        <taxon>Lactobacillaceae</taxon>
        <taxon>Lentilactobacillus</taxon>
    </lineage>
</organism>
<dbReference type="AlphaFoldDB" id="H1LE57"/>
<name>H1LE57_9LACO</name>
<dbReference type="EMBL" id="AGRJ01000094">
    <property type="protein sequence ID" value="EHO52615.1"/>
    <property type="molecule type" value="Genomic_DNA"/>
</dbReference>
<accession>H1LE57</accession>